<gene>
    <name evidence="1" type="ORF">PS900_01016</name>
</gene>
<sequence length="46" mass="5563">MDMAKKTSRLVFYDHMNSNSKSTRYYYLLTTNLITLRLGKSWNFPR</sequence>
<protein>
    <submittedName>
        <fullName evidence="1">Uncharacterized protein</fullName>
    </submittedName>
</protein>
<evidence type="ECO:0000313" key="2">
    <source>
        <dbReference type="Proteomes" id="UP000325723"/>
    </source>
</evidence>
<dbReference type="Proteomes" id="UP000325723">
    <property type="component" value="Unassembled WGS sequence"/>
</dbReference>
<accession>A0A8H2NPH6</accession>
<evidence type="ECO:0000313" key="1">
    <source>
        <dbReference type="EMBL" id="VVO65424.1"/>
    </source>
</evidence>
<dbReference type="AlphaFoldDB" id="A0A8H2NPH6"/>
<dbReference type="EMBL" id="CABVIE010000003">
    <property type="protein sequence ID" value="VVO65424.1"/>
    <property type="molecule type" value="Genomic_DNA"/>
</dbReference>
<name>A0A8H2NPH6_PSEFL</name>
<organism evidence="1 2">
    <name type="scientific">Pseudomonas fluorescens</name>
    <dbReference type="NCBI Taxonomy" id="294"/>
    <lineage>
        <taxon>Bacteria</taxon>
        <taxon>Pseudomonadati</taxon>
        <taxon>Pseudomonadota</taxon>
        <taxon>Gammaproteobacteria</taxon>
        <taxon>Pseudomonadales</taxon>
        <taxon>Pseudomonadaceae</taxon>
        <taxon>Pseudomonas</taxon>
    </lineage>
</organism>
<proteinExistence type="predicted"/>
<reference evidence="1 2" key="1">
    <citation type="submission" date="2019-09" db="EMBL/GenBank/DDBJ databases">
        <authorList>
            <person name="Chandra G."/>
            <person name="Truman W A."/>
        </authorList>
    </citation>
    <scope>NUCLEOTIDE SEQUENCE [LARGE SCALE GENOMIC DNA]</scope>
    <source>
        <strain evidence="1">PS900</strain>
    </source>
</reference>
<comment type="caution">
    <text evidence="1">The sequence shown here is derived from an EMBL/GenBank/DDBJ whole genome shotgun (WGS) entry which is preliminary data.</text>
</comment>